<dbReference type="AlphaFoldDB" id="A0A3M0Z0E3"/>
<dbReference type="NCBIfam" id="TIGR00231">
    <property type="entry name" value="small_GTP"/>
    <property type="match status" value="1"/>
</dbReference>
<comment type="function">
    <text evidence="8">One of the essential components for the initiation of protein synthesis. Protects formylmethionyl-tRNA from spontaneous hydrolysis and promotes its binding to the 30S ribosomal subunits. Also involved in the hydrolysis of GTP during the formation of the 70S ribosomal complex.</text>
</comment>
<keyword evidence="6" id="KW-0342">GTP-binding</keyword>
<dbReference type="FunFam" id="3.40.50.300:FF:000019">
    <property type="entry name" value="Translation initiation factor IF-2"/>
    <property type="match status" value="1"/>
</dbReference>
<dbReference type="Proteomes" id="UP000269410">
    <property type="component" value="Unassembled WGS sequence"/>
</dbReference>
<evidence type="ECO:0000259" key="9">
    <source>
        <dbReference type="PROSITE" id="PS51722"/>
    </source>
</evidence>
<dbReference type="Gene3D" id="2.40.30.10">
    <property type="entry name" value="Translation factors"/>
    <property type="match status" value="2"/>
</dbReference>
<evidence type="ECO:0000256" key="4">
    <source>
        <dbReference type="ARBA" id="ARBA00022741"/>
    </source>
</evidence>
<dbReference type="EMBL" id="RFKV01000080">
    <property type="protein sequence ID" value="RMD76946.1"/>
    <property type="molecule type" value="Genomic_DNA"/>
</dbReference>
<protein>
    <recommendedName>
        <fullName evidence="2 7">Translation initiation factor IF-2</fullName>
    </recommendedName>
</protein>
<keyword evidence="5 8" id="KW-0648">Protein biosynthesis</keyword>
<dbReference type="InterPro" id="IPR015760">
    <property type="entry name" value="TIF_IF2"/>
</dbReference>
<keyword evidence="3 8" id="KW-0396">Initiation factor</keyword>
<dbReference type="Pfam" id="PF22042">
    <property type="entry name" value="EF-G_D2"/>
    <property type="match status" value="1"/>
</dbReference>
<gene>
    <name evidence="10" type="primary">infB</name>
    <name evidence="10" type="ORF">D6810_02435</name>
</gene>
<name>A0A3M0Z0E3_9BACT</name>
<evidence type="ECO:0000313" key="10">
    <source>
        <dbReference type="EMBL" id="RMD76946.1"/>
    </source>
</evidence>
<dbReference type="GO" id="GO:0005525">
    <property type="term" value="F:GTP binding"/>
    <property type="evidence" value="ECO:0007669"/>
    <property type="project" value="UniProtKB-KW"/>
</dbReference>
<dbReference type="NCBIfam" id="TIGR00487">
    <property type="entry name" value="IF-2"/>
    <property type="match status" value="1"/>
</dbReference>
<reference evidence="10 11" key="1">
    <citation type="submission" date="2018-10" db="EMBL/GenBank/DDBJ databases">
        <title>Thermophilic Lithotrophy and Phototrophy in an Intertidal, Iron-rich, Geothermal Spring.</title>
        <authorList>
            <person name="Ward L.M."/>
            <person name="Idei A."/>
            <person name="Nakagawa M."/>
            <person name="Ueno Y."/>
            <person name="Fischer W."/>
            <person name="Mcglynn S.E."/>
        </authorList>
    </citation>
    <scope>NUCLEOTIDE SEQUENCE [LARGE SCALE GENOMIC DNA]</scope>
    <source>
        <strain evidence="10">J137</strain>
    </source>
</reference>
<dbReference type="InterPro" id="IPR000795">
    <property type="entry name" value="T_Tr_GTP-bd_dom"/>
</dbReference>
<keyword evidence="4" id="KW-0547">Nucleotide-binding</keyword>
<dbReference type="InterPro" id="IPR053905">
    <property type="entry name" value="EF-G-like_DII"/>
</dbReference>
<dbReference type="InterPro" id="IPR023115">
    <property type="entry name" value="TIF_IF2_dom3"/>
</dbReference>
<dbReference type="GO" id="GO:0003924">
    <property type="term" value="F:GTPase activity"/>
    <property type="evidence" value="ECO:0007669"/>
    <property type="project" value="InterPro"/>
</dbReference>
<evidence type="ECO:0000256" key="3">
    <source>
        <dbReference type="ARBA" id="ARBA00022540"/>
    </source>
</evidence>
<accession>A0A3M0Z0E3</accession>
<dbReference type="InterPro" id="IPR005225">
    <property type="entry name" value="Small_GTP-bd"/>
</dbReference>
<dbReference type="CDD" id="cd01887">
    <property type="entry name" value="IF2_eIF5B"/>
    <property type="match status" value="1"/>
</dbReference>
<dbReference type="InterPro" id="IPR000178">
    <property type="entry name" value="TF_IF2_bacterial-like"/>
</dbReference>
<dbReference type="Gene3D" id="3.40.50.300">
    <property type="entry name" value="P-loop containing nucleotide triphosphate hydrolases"/>
    <property type="match status" value="1"/>
</dbReference>
<dbReference type="InterPro" id="IPR036925">
    <property type="entry name" value="TIF_IF2_dom3_sf"/>
</dbReference>
<dbReference type="GO" id="GO:0005737">
    <property type="term" value="C:cytoplasm"/>
    <property type="evidence" value="ECO:0007669"/>
    <property type="project" value="UniProtKB-UniRule"/>
</dbReference>
<sequence length="523" mass="57817">MSIMSQGQKKVERVPVIAVMGHVDHGKTSFIDYIKGTKIVDKEAGGITQNTRAHVVFTSTGRKLTFIDTPGHEAFSKMRERGASITDFVLLIVAADDGVQPQTVESIQFAKRDNVPIIVGLNKIDIPGVQTQKIKAELSSYGVSIEEYGGDTMLFEISAKTGQGVNELLDGIELLSDLVGLKRYELTDDSKAEAFVLESSFDRRIGYIALCILKSGVLEGKEYGVTKEGIFKARNYLNDEQKPVGEVLPGEPFWVTGLKSVITVGETIKFFREDAIARKYFESLRSKDSDFEQRNIISNESIEDIFAQMVIKAEKESKGLGQKEFNVVLKTSTQGALEVISNHLSSMSGKDSKVNILIKGTGNVTEDDLVRAKLAKAVILTFQLPTPNSIIEIAKKEKVLVKNYDVIYEMFEEVQDVLDNIGTPIEEEIEVAKAQIKKIIVLSNGAVVAGSEVIKGSMLKGYKVKVMRNGVEIGRAKISQLKIKKEEVREVKKGLECGILLDQKIEGMREGDEILAYKVERIN</sequence>
<comment type="caution">
    <text evidence="10">The sequence shown here is derived from an EMBL/GenBank/DDBJ whole genome shotgun (WGS) entry which is preliminary data.</text>
</comment>
<dbReference type="Pfam" id="PF00009">
    <property type="entry name" value="GTP_EFTU"/>
    <property type="match status" value="1"/>
</dbReference>
<feature type="domain" description="Tr-type G" evidence="9">
    <location>
        <begin position="12"/>
        <end position="182"/>
    </location>
</feature>
<organism evidence="10 11">
    <name type="scientific">Candidatus Dojkabacteria bacterium</name>
    <dbReference type="NCBI Taxonomy" id="2099670"/>
    <lineage>
        <taxon>Bacteria</taxon>
        <taxon>Candidatus Dojkabacteria</taxon>
    </lineage>
</organism>
<dbReference type="SUPFAM" id="SSF50447">
    <property type="entry name" value="Translation proteins"/>
    <property type="match status" value="2"/>
</dbReference>
<proteinExistence type="inferred from homology"/>
<evidence type="ECO:0000313" key="11">
    <source>
        <dbReference type="Proteomes" id="UP000269410"/>
    </source>
</evidence>
<dbReference type="Pfam" id="PF11987">
    <property type="entry name" value="IF-2"/>
    <property type="match status" value="1"/>
</dbReference>
<dbReference type="GO" id="GO:0003743">
    <property type="term" value="F:translation initiation factor activity"/>
    <property type="evidence" value="ECO:0007669"/>
    <property type="project" value="UniProtKB-UniRule"/>
</dbReference>
<dbReference type="PROSITE" id="PS51722">
    <property type="entry name" value="G_TR_2"/>
    <property type="match status" value="1"/>
</dbReference>
<dbReference type="FunFam" id="3.40.50.10050:FF:000001">
    <property type="entry name" value="Translation initiation factor IF-2"/>
    <property type="match status" value="1"/>
</dbReference>
<dbReference type="SUPFAM" id="SSF52156">
    <property type="entry name" value="Initiation factor IF2/eIF5b, domain 3"/>
    <property type="match status" value="1"/>
</dbReference>
<dbReference type="Gene3D" id="3.40.50.10050">
    <property type="entry name" value="Translation initiation factor IF- 2, domain 3"/>
    <property type="match status" value="1"/>
</dbReference>
<evidence type="ECO:0000256" key="2">
    <source>
        <dbReference type="ARBA" id="ARBA00020675"/>
    </source>
</evidence>
<dbReference type="SUPFAM" id="SSF52540">
    <property type="entry name" value="P-loop containing nucleoside triphosphate hydrolases"/>
    <property type="match status" value="1"/>
</dbReference>
<comment type="similarity">
    <text evidence="1 8">Belongs to the TRAFAC class translation factor GTPase superfamily. Classic translation factor GTPase family. IF-2 subfamily.</text>
</comment>
<dbReference type="InterPro" id="IPR027417">
    <property type="entry name" value="P-loop_NTPase"/>
</dbReference>
<evidence type="ECO:0000256" key="1">
    <source>
        <dbReference type="ARBA" id="ARBA00007733"/>
    </source>
</evidence>
<evidence type="ECO:0000256" key="6">
    <source>
        <dbReference type="ARBA" id="ARBA00023134"/>
    </source>
</evidence>
<evidence type="ECO:0000256" key="5">
    <source>
        <dbReference type="ARBA" id="ARBA00022917"/>
    </source>
</evidence>
<evidence type="ECO:0000256" key="8">
    <source>
        <dbReference type="RuleBase" id="RU000644"/>
    </source>
</evidence>
<dbReference type="PANTHER" id="PTHR43381">
    <property type="entry name" value="TRANSLATION INITIATION FACTOR IF-2-RELATED"/>
    <property type="match status" value="1"/>
</dbReference>
<evidence type="ECO:0000256" key="7">
    <source>
        <dbReference type="NCBIfam" id="TIGR00487"/>
    </source>
</evidence>
<dbReference type="PANTHER" id="PTHR43381:SF5">
    <property type="entry name" value="TR-TYPE G DOMAIN-CONTAINING PROTEIN"/>
    <property type="match status" value="1"/>
</dbReference>
<dbReference type="InterPro" id="IPR009000">
    <property type="entry name" value="Transl_B-barrel_sf"/>
</dbReference>